<dbReference type="SUPFAM" id="SSF46785">
    <property type="entry name" value="Winged helix' DNA-binding domain"/>
    <property type="match status" value="1"/>
</dbReference>
<reference evidence="3 4" key="1">
    <citation type="submission" date="2019-07" db="EMBL/GenBank/DDBJ databases">
        <authorList>
            <person name="Kim J."/>
        </authorList>
    </citation>
    <scope>NUCLEOTIDE SEQUENCE [LARGE SCALE GENOMIC DNA]</scope>
    <source>
        <strain evidence="3 4">N4</strain>
    </source>
</reference>
<keyword evidence="1" id="KW-0238">DNA-binding</keyword>
<dbReference type="GO" id="GO:0003677">
    <property type="term" value="F:DNA binding"/>
    <property type="evidence" value="ECO:0007669"/>
    <property type="project" value="UniProtKB-KW"/>
</dbReference>
<dbReference type="OrthoDB" id="9788770at2"/>
<dbReference type="EMBL" id="VNJK01000001">
    <property type="protein sequence ID" value="TVX94704.1"/>
    <property type="molecule type" value="Genomic_DNA"/>
</dbReference>
<dbReference type="InterPro" id="IPR036388">
    <property type="entry name" value="WH-like_DNA-bd_sf"/>
</dbReference>
<sequence length="198" mass="22685">MELAKMLLDPRKLAILRIAKNEPVTVKQMAEQLQEKPSRLYYHVNKLEEHGLLQLVETKQQGNLIEKYYLTDNTHRGSYTLDRSMAAANSDFILQELLRLIQQGIDVVDVNLRKGDTQQRSLAQVNIAHSSLNPREWAEKMHNVAQALSTAQTKVPFNLAEAKLGAYESQKEQDEYVHVLLSYRLKDVPNQSASEEEE</sequence>
<dbReference type="InterPro" id="IPR011991">
    <property type="entry name" value="ArsR-like_HTH"/>
</dbReference>
<keyword evidence="4" id="KW-1185">Reference proteome</keyword>
<dbReference type="Gene3D" id="1.10.10.10">
    <property type="entry name" value="Winged helix-like DNA-binding domain superfamily/Winged helix DNA-binding domain"/>
    <property type="match status" value="1"/>
</dbReference>
<gene>
    <name evidence="3" type="ORF">FPZ44_12160</name>
</gene>
<evidence type="ECO:0000256" key="1">
    <source>
        <dbReference type="ARBA" id="ARBA00023125"/>
    </source>
</evidence>
<feature type="domain" description="HTH arsR-type" evidence="2">
    <location>
        <begin position="2"/>
        <end position="90"/>
    </location>
</feature>
<dbReference type="GO" id="GO:0003700">
    <property type="term" value="F:DNA-binding transcription factor activity"/>
    <property type="evidence" value="ECO:0007669"/>
    <property type="project" value="InterPro"/>
</dbReference>
<dbReference type="Proteomes" id="UP000318102">
    <property type="component" value="Unassembled WGS sequence"/>
</dbReference>
<accession>A0A559J489</accession>
<evidence type="ECO:0000259" key="2">
    <source>
        <dbReference type="SMART" id="SM00418"/>
    </source>
</evidence>
<dbReference type="Pfam" id="PF12840">
    <property type="entry name" value="HTH_20"/>
    <property type="match status" value="1"/>
</dbReference>
<protein>
    <submittedName>
        <fullName evidence="3">Transcriptional regulator</fullName>
    </submittedName>
</protein>
<dbReference type="CDD" id="cd00090">
    <property type="entry name" value="HTH_ARSR"/>
    <property type="match status" value="1"/>
</dbReference>
<comment type="caution">
    <text evidence="3">The sequence shown here is derived from an EMBL/GenBank/DDBJ whole genome shotgun (WGS) entry which is preliminary data.</text>
</comment>
<organism evidence="3 4">
    <name type="scientific">Paenibacillus agilis</name>
    <dbReference type="NCBI Taxonomy" id="3020863"/>
    <lineage>
        <taxon>Bacteria</taxon>
        <taxon>Bacillati</taxon>
        <taxon>Bacillota</taxon>
        <taxon>Bacilli</taxon>
        <taxon>Bacillales</taxon>
        <taxon>Paenibacillaceae</taxon>
        <taxon>Paenibacillus</taxon>
    </lineage>
</organism>
<dbReference type="InterPro" id="IPR036390">
    <property type="entry name" value="WH_DNA-bd_sf"/>
</dbReference>
<name>A0A559J489_9BACL</name>
<evidence type="ECO:0000313" key="3">
    <source>
        <dbReference type="EMBL" id="TVX94704.1"/>
    </source>
</evidence>
<dbReference type="AlphaFoldDB" id="A0A559J489"/>
<proteinExistence type="predicted"/>
<evidence type="ECO:0000313" key="4">
    <source>
        <dbReference type="Proteomes" id="UP000318102"/>
    </source>
</evidence>
<dbReference type="SMART" id="SM00418">
    <property type="entry name" value="HTH_ARSR"/>
    <property type="match status" value="1"/>
</dbReference>
<dbReference type="InterPro" id="IPR001845">
    <property type="entry name" value="HTH_ArsR_DNA-bd_dom"/>
</dbReference>